<protein>
    <recommendedName>
        <fullName evidence="3">Carboxylic ester hydrolase</fullName>
        <ecNumber evidence="3">3.1.1.-</ecNumber>
    </recommendedName>
</protein>
<evidence type="ECO:0000256" key="1">
    <source>
        <dbReference type="ARBA" id="ARBA00005964"/>
    </source>
</evidence>
<sequence length="545" mass="58626">MFSHSICSVALFILNIFVVPVHGTAAPTVSLPYGKFQGLTSAKITSYLGIPFARPPVGNLRFAPPQPPLAFKGIRNATSFGSACPQQNFTLPGLPGPETAGSEDCLFLNVFAPSSIAPGRLLPVVFWLYGGGFEDGDSATNPGDTIVNRSISLGNPVIYVSANYRLNAFGFLGGKEVKAAGIGNAGLRDQRFAMEWIQKYIREFGGDSAKVTLWGQSAGAVSIGLHMVVNNGRTNGLFRGAFMQSGSPPFLSDITTGQQYYDQLIINTGCTNASDTLACLRSVSADVLLNAVNVSPNLFSYQSMRLAWMPSVDGVFLTGNPQDSVADGNFAMLPLISGDCDDEGTLFSLSTLNITTNEEFLNYVHSNYLPDASDGDIRAVGMAYPDDVTKGPPFDTGPENALTPEYKRLSAFGGDYFFQGPRRFFLRAVAETQDVWAFLYKRGKTANGPLGAFHASDIPEFYGSGNADFIGTDALINFINNLNPNDHSLHNQSLLSAIAWPKWGTSSGSPPLLAFTDPAPNVSIISDTFRFEEMNLVIDLARKFP</sequence>
<dbReference type="OrthoDB" id="408631at2759"/>
<evidence type="ECO:0000256" key="3">
    <source>
        <dbReference type="RuleBase" id="RU361235"/>
    </source>
</evidence>
<evidence type="ECO:0000259" key="4">
    <source>
        <dbReference type="Pfam" id="PF00135"/>
    </source>
</evidence>
<dbReference type="AlphaFoldDB" id="A0A4Y7PHL8"/>
<dbReference type="InterPro" id="IPR019819">
    <property type="entry name" value="Carboxylesterase_B_CS"/>
</dbReference>
<reference evidence="5 6" key="1">
    <citation type="submission" date="2018-06" db="EMBL/GenBank/DDBJ databases">
        <title>A transcriptomic atlas of mushroom development highlights an independent origin of complex multicellularity.</title>
        <authorList>
            <consortium name="DOE Joint Genome Institute"/>
            <person name="Krizsan K."/>
            <person name="Almasi E."/>
            <person name="Merenyi Z."/>
            <person name="Sahu N."/>
            <person name="Viragh M."/>
            <person name="Koszo T."/>
            <person name="Mondo S."/>
            <person name="Kiss B."/>
            <person name="Balint B."/>
            <person name="Kues U."/>
            <person name="Barry K."/>
            <person name="Hegedus J.C."/>
            <person name="Henrissat B."/>
            <person name="Johnson J."/>
            <person name="Lipzen A."/>
            <person name="Ohm R."/>
            <person name="Nagy I."/>
            <person name="Pangilinan J."/>
            <person name="Yan J."/>
            <person name="Xiong Y."/>
            <person name="Grigoriev I.V."/>
            <person name="Hibbett D.S."/>
            <person name="Nagy L.G."/>
        </authorList>
    </citation>
    <scope>NUCLEOTIDE SEQUENCE [LARGE SCALE GENOMIC DNA]</scope>
    <source>
        <strain evidence="5 6">SZMC22713</strain>
    </source>
</reference>
<evidence type="ECO:0000256" key="2">
    <source>
        <dbReference type="ARBA" id="ARBA00022801"/>
    </source>
</evidence>
<comment type="similarity">
    <text evidence="1 3">Belongs to the type-B carboxylesterase/lipase family.</text>
</comment>
<name>A0A4Y7PHL8_9AGAM</name>
<gene>
    <name evidence="5" type="ORF">BD410DRAFT_778528</name>
</gene>
<feature type="domain" description="Carboxylesterase type B" evidence="4">
    <location>
        <begin position="26"/>
        <end position="463"/>
    </location>
</feature>
<dbReference type="InterPro" id="IPR050309">
    <property type="entry name" value="Type-B_Carboxylest/Lipase"/>
</dbReference>
<keyword evidence="6" id="KW-1185">Reference proteome</keyword>
<dbReference type="Proteomes" id="UP000294933">
    <property type="component" value="Unassembled WGS sequence"/>
</dbReference>
<keyword evidence="3" id="KW-0732">Signal</keyword>
<organism evidence="5 6">
    <name type="scientific">Rickenella mellea</name>
    <dbReference type="NCBI Taxonomy" id="50990"/>
    <lineage>
        <taxon>Eukaryota</taxon>
        <taxon>Fungi</taxon>
        <taxon>Dikarya</taxon>
        <taxon>Basidiomycota</taxon>
        <taxon>Agaricomycotina</taxon>
        <taxon>Agaricomycetes</taxon>
        <taxon>Hymenochaetales</taxon>
        <taxon>Rickenellaceae</taxon>
        <taxon>Rickenella</taxon>
    </lineage>
</organism>
<feature type="signal peptide" evidence="3">
    <location>
        <begin position="1"/>
        <end position="23"/>
    </location>
</feature>
<dbReference type="Pfam" id="PF00135">
    <property type="entry name" value="COesterase"/>
    <property type="match status" value="1"/>
</dbReference>
<dbReference type="PROSITE" id="PS00941">
    <property type="entry name" value="CARBOXYLESTERASE_B_2"/>
    <property type="match status" value="1"/>
</dbReference>
<dbReference type="SUPFAM" id="SSF53474">
    <property type="entry name" value="alpha/beta-Hydrolases"/>
    <property type="match status" value="1"/>
</dbReference>
<dbReference type="STRING" id="50990.A0A4Y7PHL8"/>
<dbReference type="PROSITE" id="PS00122">
    <property type="entry name" value="CARBOXYLESTERASE_B_1"/>
    <property type="match status" value="1"/>
</dbReference>
<dbReference type="InterPro" id="IPR002018">
    <property type="entry name" value="CarbesteraseB"/>
</dbReference>
<keyword evidence="2 3" id="KW-0378">Hydrolase</keyword>
<dbReference type="VEuPathDB" id="FungiDB:BD410DRAFT_778528"/>
<proteinExistence type="inferred from homology"/>
<dbReference type="EMBL" id="ML170297">
    <property type="protein sequence ID" value="TDL14964.1"/>
    <property type="molecule type" value="Genomic_DNA"/>
</dbReference>
<dbReference type="GO" id="GO:0016787">
    <property type="term" value="F:hydrolase activity"/>
    <property type="evidence" value="ECO:0007669"/>
    <property type="project" value="UniProtKB-KW"/>
</dbReference>
<dbReference type="PANTHER" id="PTHR11559">
    <property type="entry name" value="CARBOXYLESTERASE"/>
    <property type="match status" value="1"/>
</dbReference>
<evidence type="ECO:0000313" key="6">
    <source>
        <dbReference type="Proteomes" id="UP000294933"/>
    </source>
</evidence>
<dbReference type="InterPro" id="IPR029058">
    <property type="entry name" value="AB_hydrolase_fold"/>
</dbReference>
<dbReference type="EC" id="3.1.1.-" evidence="3"/>
<dbReference type="Gene3D" id="3.40.50.1820">
    <property type="entry name" value="alpha/beta hydrolase"/>
    <property type="match status" value="1"/>
</dbReference>
<dbReference type="InterPro" id="IPR019826">
    <property type="entry name" value="Carboxylesterase_B_AS"/>
</dbReference>
<feature type="chain" id="PRO_5021510377" description="Carboxylic ester hydrolase" evidence="3">
    <location>
        <begin position="24"/>
        <end position="545"/>
    </location>
</feature>
<evidence type="ECO:0000313" key="5">
    <source>
        <dbReference type="EMBL" id="TDL14964.1"/>
    </source>
</evidence>
<accession>A0A4Y7PHL8</accession>